<proteinExistence type="predicted"/>
<evidence type="ECO:0000313" key="2">
    <source>
        <dbReference type="Proteomes" id="UP000001514"/>
    </source>
</evidence>
<dbReference type="HOGENOM" id="CLU_1430272_0_0_1"/>
<dbReference type="InParanoid" id="D8QUN2"/>
<dbReference type="Gramene" id="EFJ35902">
    <property type="protein sequence ID" value="EFJ35902"/>
    <property type="gene ID" value="SELMODRAFT_404221"/>
</dbReference>
<evidence type="ECO:0000313" key="1">
    <source>
        <dbReference type="EMBL" id="EFJ35902.1"/>
    </source>
</evidence>
<dbReference type="AlphaFoldDB" id="D8QUN2"/>
<dbReference type="Proteomes" id="UP000001514">
    <property type="component" value="Unassembled WGS sequence"/>
</dbReference>
<accession>D8QUN2</accession>
<organism evidence="2">
    <name type="scientific">Selaginella moellendorffii</name>
    <name type="common">Spikemoss</name>
    <dbReference type="NCBI Taxonomy" id="88036"/>
    <lineage>
        <taxon>Eukaryota</taxon>
        <taxon>Viridiplantae</taxon>
        <taxon>Streptophyta</taxon>
        <taxon>Embryophyta</taxon>
        <taxon>Tracheophyta</taxon>
        <taxon>Lycopodiopsida</taxon>
        <taxon>Selaginellales</taxon>
        <taxon>Selaginellaceae</taxon>
        <taxon>Selaginella</taxon>
    </lineage>
</organism>
<keyword evidence="2" id="KW-1185">Reference proteome</keyword>
<sequence length="190" mass="21173">MRTSPLPTRLNSFPYTVHSCSGTSKSLLQSNSGGDKVPGMVQRLGHQKIIGDDPDKEKRRLIVCSTSKHDLERAIVTEEDGMDSSTDWELDPLSQRPEWLEWFRLGFMQNVVVPLLKMSTGEFQISSHPAQRANPSDVLSSRHASIARSNLRRAIGKGTRIDMTKWHHSKCILEIQAPVVGILKAKGFAA</sequence>
<protein>
    <submittedName>
        <fullName evidence="1">Uncharacterized protein</fullName>
    </submittedName>
</protein>
<dbReference type="KEGG" id="smo:SELMODRAFT_404221"/>
<gene>
    <name evidence="1" type="ORF">SELMODRAFT_404221</name>
</gene>
<reference evidence="1 2" key="1">
    <citation type="journal article" date="2011" name="Science">
        <title>The Selaginella genome identifies genetic changes associated with the evolution of vascular plants.</title>
        <authorList>
            <person name="Banks J.A."/>
            <person name="Nishiyama T."/>
            <person name="Hasebe M."/>
            <person name="Bowman J.L."/>
            <person name="Gribskov M."/>
            <person name="dePamphilis C."/>
            <person name="Albert V.A."/>
            <person name="Aono N."/>
            <person name="Aoyama T."/>
            <person name="Ambrose B.A."/>
            <person name="Ashton N.W."/>
            <person name="Axtell M.J."/>
            <person name="Barker E."/>
            <person name="Barker M.S."/>
            <person name="Bennetzen J.L."/>
            <person name="Bonawitz N.D."/>
            <person name="Chapple C."/>
            <person name="Cheng C."/>
            <person name="Correa L.G."/>
            <person name="Dacre M."/>
            <person name="DeBarry J."/>
            <person name="Dreyer I."/>
            <person name="Elias M."/>
            <person name="Engstrom E.M."/>
            <person name="Estelle M."/>
            <person name="Feng L."/>
            <person name="Finet C."/>
            <person name="Floyd S.K."/>
            <person name="Frommer W.B."/>
            <person name="Fujita T."/>
            <person name="Gramzow L."/>
            <person name="Gutensohn M."/>
            <person name="Harholt J."/>
            <person name="Hattori M."/>
            <person name="Heyl A."/>
            <person name="Hirai T."/>
            <person name="Hiwatashi Y."/>
            <person name="Ishikawa M."/>
            <person name="Iwata M."/>
            <person name="Karol K.G."/>
            <person name="Koehler B."/>
            <person name="Kolukisaoglu U."/>
            <person name="Kubo M."/>
            <person name="Kurata T."/>
            <person name="Lalonde S."/>
            <person name="Li K."/>
            <person name="Li Y."/>
            <person name="Litt A."/>
            <person name="Lyons E."/>
            <person name="Manning G."/>
            <person name="Maruyama T."/>
            <person name="Michael T.P."/>
            <person name="Mikami K."/>
            <person name="Miyazaki S."/>
            <person name="Morinaga S."/>
            <person name="Murata T."/>
            <person name="Mueller-Roeber B."/>
            <person name="Nelson D.R."/>
            <person name="Obara M."/>
            <person name="Oguri Y."/>
            <person name="Olmstead R.G."/>
            <person name="Onodera N."/>
            <person name="Petersen B.L."/>
            <person name="Pils B."/>
            <person name="Prigge M."/>
            <person name="Rensing S.A."/>
            <person name="Riano-Pachon D.M."/>
            <person name="Roberts A.W."/>
            <person name="Sato Y."/>
            <person name="Scheller H.V."/>
            <person name="Schulz B."/>
            <person name="Schulz C."/>
            <person name="Shakirov E.V."/>
            <person name="Shibagaki N."/>
            <person name="Shinohara N."/>
            <person name="Shippen D.E."/>
            <person name="Soerensen I."/>
            <person name="Sotooka R."/>
            <person name="Sugimoto N."/>
            <person name="Sugita M."/>
            <person name="Sumikawa N."/>
            <person name="Tanurdzic M."/>
            <person name="Theissen G."/>
            <person name="Ulvskov P."/>
            <person name="Wakazuki S."/>
            <person name="Weng J.K."/>
            <person name="Willats W.W."/>
            <person name="Wipf D."/>
            <person name="Wolf P.G."/>
            <person name="Yang L."/>
            <person name="Zimmer A.D."/>
            <person name="Zhu Q."/>
            <person name="Mitros T."/>
            <person name="Hellsten U."/>
            <person name="Loque D."/>
            <person name="Otillar R."/>
            <person name="Salamov A."/>
            <person name="Schmutz J."/>
            <person name="Shapiro H."/>
            <person name="Lindquist E."/>
            <person name="Lucas S."/>
            <person name="Rokhsar D."/>
            <person name="Grigoriev I.V."/>
        </authorList>
    </citation>
    <scope>NUCLEOTIDE SEQUENCE [LARGE SCALE GENOMIC DNA]</scope>
</reference>
<dbReference type="EMBL" id="GL377567">
    <property type="protein sequence ID" value="EFJ35902.1"/>
    <property type="molecule type" value="Genomic_DNA"/>
</dbReference>
<name>D8QUN2_SELML</name>